<evidence type="ECO:0008006" key="10">
    <source>
        <dbReference type="Google" id="ProtNLM"/>
    </source>
</evidence>
<evidence type="ECO:0000256" key="5">
    <source>
        <dbReference type="ARBA" id="ARBA00022729"/>
    </source>
</evidence>
<evidence type="ECO:0000313" key="9">
    <source>
        <dbReference type="Proteomes" id="UP000430404"/>
    </source>
</evidence>
<dbReference type="Gene3D" id="2.40.160.60">
    <property type="entry name" value="Outer membrane protein transport protein (OMPP1/FadL/TodX)"/>
    <property type="match status" value="1"/>
</dbReference>
<evidence type="ECO:0000256" key="6">
    <source>
        <dbReference type="ARBA" id="ARBA00023136"/>
    </source>
</evidence>
<accession>A0A653KCH1</accession>
<keyword evidence="5" id="KW-0732">Signal</keyword>
<keyword evidence="3" id="KW-1134">Transmembrane beta strand</keyword>
<dbReference type="PANTHER" id="PTHR35093:SF8">
    <property type="entry name" value="OUTER MEMBRANE PROTEIN NMB0088-RELATED"/>
    <property type="match status" value="1"/>
</dbReference>
<dbReference type="Proteomes" id="UP000430404">
    <property type="component" value="Unassembled WGS sequence"/>
</dbReference>
<dbReference type="EMBL" id="CABWKZ010000056">
    <property type="protein sequence ID" value="VXA58199.1"/>
    <property type="molecule type" value="Genomic_DNA"/>
</dbReference>
<keyword evidence="7" id="KW-0998">Cell outer membrane</keyword>
<dbReference type="Pfam" id="PF03349">
    <property type="entry name" value="Toluene_X"/>
    <property type="match status" value="1"/>
</dbReference>
<evidence type="ECO:0000256" key="4">
    <source>
        <dbReference type="ARBA" id="ARBA00022692"/>
    </source>
</evidence>
<evidence type="ECO:0000256" key="7">
    <source>
        <dbReference type="ARBA" id="ARBA00023237"/>
    </source>
</evidence>
<protein>
    <recommendedName>
        <fullName evidence="10">Transporter</fullName>
    </recommendedName>
</protein>
<comment type="similarity">
    <text evidence="2">Belongs to the OmpP1/FadL family.</text>
</comment>
<dbReference type="AlphaFoldDB" id="A0A653KCH1"/>
<keyword evidence="6" id="KW-0472">Membrane</keyword>
<dbReference type="GO" id="GO:0009279">
    <property type="term" value="C:cell outer membrane"/>
    <property type="evidence" value="ECO:0007669"/>
    <property type="project" value="UniProtKB-SubCell"/>
</dbReference>
<dbReference type="RefSeq" id="WP_159724362.1">
    <property type="nucleotide sequence ID" value="NZ_LR732744.1"/>
</dbReference>
<dbReference type="PANTHER" id="PTHR35093">
    <property type="entry name" value="OUTER MEMBRANE PROTEIN NMB0088-RELATED"/>
    <property type="match status" value="1"/>
</dbReference>
<gene>
    <name evidence="8" type="ORF">ACI8B_60041</name>
</gene>
<evidence type="ECO:0000313" key="8">
    <source>
        <dbReference type="EMBL" id="VXA58199.1"/>
    </source>
</evidence>
<dbReference type="GO" id="GO:0015483">
    <property type="term" value="F:long-chain fatty acid transporting porin activity"/>
    <property type="evidence" value="ECO:0007669"/>
    <property type="project" value="TreeGrafter"/>
</dbReference>
<name>A0A653KCH1_9GAMM</name>
<proteinExistence type="inferred from homology"/>
<keyword evidence="4" id="KW-0812">Transmembrane</keyword>
<organism evidence="8 9">
    <name type="scientific">Acinetobacter proteolyticus</name>
    <dbReference type="NCBI Taxonomy" id="1776741"/>
    <lineage>
        <taxon>Bacteria</taxon>
        <taxon>Pseudomonadati</taxon>
        <taxon>Pseudomonadota</taxon>
        <taxon>Gammaproteobacteria</taxon>
        <taxon>Moraxellales</taxon>
        <taxon>Moraxellaceae</taxon>
        <taxon>Acinetobacter</taxon>
    </lineage>
</organism>
<reference evidence="8 9" key="1">
    <citation type="submission" date="2019-10" db="EMBL/GenBank/DDBJ databases">
        <authorList>
            <person name="Karimi E."/>
        </authorList>
    </citation>
    <scope>NUCLEOTIDE SEQUENCE [LARGE SCALE GENOMIC DNA]</scope>
    <source>
        <strain evidence="8">Acinetobacter sp. 8BE</strain>
    </source>
</reference>
<evidence type="ECO:0000256" key="1">
    <source>
        <dbReference type="ARBA" id="ARBA00004571"/>
    </source>
</evidence>
<sequence length="397" mass="43684">MNLPIKHYTLATLVTAPFMISTGYSAGLDRSGQSITDFFQNGSYASLSYNYSMPKVSGQDKGLSSQGNPNSIPNISANNSALRGSLKTDLTEKISLGLIYDQPFNIDLHHRGHSDFVSQFENKPAEGTQATLDSHNLTGLFGLNINQNLSIHAGPALEQIQGEIKLRGQIYRGTANYNAKLHSDYAMGWVTGFSLKKPEIGLKAALTYRSQIKHQTRTTEQFSAVSDELYVLPATFTSPESVNFDFQTGLSKQTLLSANIRWVPWQDFELKPAKLAERTAPVSPDKTGLPLLSYEQDQWSAQIGIAQKLTDKFSVSTSVSWDSGLGDPANALGPVNGYWSIGLGFQYNFLPDWAISLGGRYLWLGDAQAKRQNGDIVGDFRDNHSMLLGLKLAYQKK</sequence>
<evidence type="ECO:0000256" key="2">
    <source>
        <dbReference type="ARBA" id="ARBA00008163"/>
    </source>
</evidence>
<dbReference type="InterPro" id="IPR005017">
    <property type="entry name" value="OMPP1/FadL/TodX"/>
</dbReference>
<comment type="subcellular location">
    <subcellularLocation>
        <location evidence="1">Cell outer membrane</location>
        <topology evidence="1">Multi-pass membrane protein</topology>
    </subcellularLocation>
</comment>
<dbReference type="SUPFAM" id="SSF56935">
    <property type="entry name" value="Porins"/>
    <property type="match status" value="1"/>
</dbReference>
<evidence type="ECO:0000256" key="3">
    <source>
        <dbReference type="ARBA" id="ARBA00022452"/>
    </source>
</evidence>